<dbReference type="Pfam" id="PF01128">
    <property type="entry name" value="IspD"/>
    <property type="match status" value="1"/>
</dbReference>
<dbReference type="InterPro" id="IPR034683">
    <property type="entry name" value="IspD/TarI"/>
</dbReference>
<dbReference type="HOGENOM" id="CLU_061281_3_1_6"/>
<dbReference type="InterPro" id="IPR050088">
    <property type="entry name" value="IspD/TarI_cytidylyltransf_bact"/>
</dbReference>
<dbReference type="RefSeq" id="WP_005763780.1">
    <property type="nucleotide sequence ID" value="NZ_GG704811.1"/>
</dbReference>
<evidence type="ECO:0000256" key="2">
    <source>
        <dbReference type="ARBA" id="ARBA00004787"/>
    </source>
</evidence>
<gene>
    <name evidence="7 8" type="primary">ispD</name>
    <name evidence="8" type="ORF">HMPREF0621_0797</name>
</gene>
<dbReference type="InterPro" id="IPR001228">
    <property type="entry name" value="IspD"/>
</dbReference>
<dbReference type="SUPFAM" id="SSF53448">
    <property type="entry name" value="Nucleotide-diphospho-sugar transferases"/>
    <property type="match status" value="1"/>
</dbReference>
<dbReference type="GO" id="GO:0050518">
    <property type="term" value="F:2-C-methyl-D-erythritol 4-phosphate cytidylyltransferase activity"/>
    <property type="evidence" value="ECO:0007669"/>
    <property type="project" value="UniProtKB-UniRule"/>
</dbReference>
<proteinExistence type="inferred from homology"/>
<reference evidence="8 9" key="1">
    <citation type="submission" date="2009-10" db="EMBL/GenBank/DDBJ databases">
        <authorList>
            <person name="Muzny D."/>
            <person name="Qin X."/>
            <person name="Deng J."/>
            <person name="Jiang H."/>
            <person name="Liu Y."/>
            <person name="Qu J."/>
            <person name="Song X.-Z."/>
            <person name="Zhang L."/>
            <person name="Thornton R."/>
            <person name="Coyle M."/>
            <person name="Francisco L."/>
            <person name="Jackson L."/>
            <person name="Javaid M."/>
            <person name="Korchina V."/>
            <person name="Kovar C."/>
            <person name="Mata R."/>
            <person name="Mathew T."/>
            <person name="Ngo R."/>
            <person name="Nguyen L."/>
            <person name="Nguyen N."/>
            <person name="Okwuonu G."/>
            <person name="Ongeri F."/>
            <person name="Pham C."/>
            <person name="Simmons D."/>
            <person name="Wilczek-Boney K."/>
            <person name="Hale W."/>
            <person name="Jakkamsetti A."/>
            <person name="Pham P."/>
            <person name="Ruth R."/>
            <person name="San Lucas F."/>
            <person name="Warren J."/>
            <person name="Zhang J."/>
            <person name="Zhao Z."/>
            <person name="Zhou C."/>
            <person name="Zhu D."/>
            <person name="Lee S."/>
            <person name="Bess C."/>
            <person name="Blankenburg K."/>
            <person name="Forbes L."/>
            <person name="Fu Q."/>
            <person name="Gubbala S."/>
            <person name="Hirani K."/>
            <person name="Jayaseelan J.C."/>
            <person name="Lara F."/>
            <person name="Munidasa M."/>
            <person name="Palculict T."/>
            <person name="Patil S."/>
            <person name="Pu L.-L."/>
            <person name="Saada N."/>
            <person name="Tang L."/>
            <person name="Weissenberger G."/>
            <person name="Zhu Y."/>
            <person name="Hemphill L."/>
            <person name="Shang Y."/>
            <person name="Youmans B."/>
            <person name="Ayvaz T."/>
            <person name="Ross M."/>
            <person name="Santibanez J."/>
            <person name="Aqrawi P."/>
            <person name="Gross S."/>
            <person name="Joshi V."/>
            <person name="Fowler G."/>
            <person name="Nazareth L."/>
            <person name="Reid J."/>
            <person name="Worley K."/>
            <person name="Petrosino J."/>
            <person name="Highlander S."/>
            <person name="Gibbs R."/>
        </authorList>
    </citation>
    <scope>NUCLEOTIDE SEQUENCE [LARGE SCALE GENOMIC DNA]</scope>
    <source>
        <strain evidence="8 9">ATCC 43325</strain>
    </source>
</reference>
<evidence type="ECO:0000256" key="6">
    <source>
        <dbReference type="ARBA" id="ARBA00023229"/>
    </source>
</evidence>
<dbReference type="EMBL" id="ACZR01000009">
    <property type="protein sequence ID" value="EEX50571.1"/>
    <property type="molecule type" value="Genomic_DNA"/>
</dbReference>
<organism evidence="8 9">
    <name type="scientific">Pasteurella dagmatis ATCC 43325</name>
    <dbReference type="NCBI Taxonomy" id="667128"/>
    <lineage>
        <taxon>Bacteria</taxon>
        <taxon>Pseudomonadati</taxon>
        <taxon>Pseudomonadota</taxon>
        <taxon>Gammaproteobacteria</taxon>
        <taxon>Pasteurellales</taxon>
        <taxon>Pasteurellaceae</taxon>
        <taxon>Pasteurella</taxon>
    </lineage>
</organism>
<dbReference type="GO" id="GO:0019288">
    <property type="term" value="P:isopentenyl diphosphate biosynthetic process, methylerythritol 4-phosphate pathway"/>
    <property type="evidence" value="ECO:0007669"/>
    <property type="project" value="UniProtKB-UniRule"/>
</dbReference>
<evidence type="ECO:0000256" key="7">
    <source>
        <dbReference type="HAMAP-Rule" id="MF_00108"/>
    </source>
</evidence>
<dbReference type="InterPro" id="IPR029044">
    <property type="entry name" value="Nucleotide-diphossugar_trans"/>
</dbReference>
<comment type="similarity">
    <text evidence="3 7">Belongs to the IspD/TarI cytidylyltransferase family. IspD subfamily.</text>
</comment>
<feature type="site" description="Positions MEP for the nucleophilic attack" evidence="7">
    <location>
        <position position="222"/>
    </location>
</feature>
<dbReference type="PANTHER" id="PTHR32125">
    <property type="entry name" value="2-C-METHYL-D-ERYTHRITOL 4-PHOSPHATE CYTIDYLYLTRANSFERASE, CHLOROPLASTIC"/>
    <property type="match status" value="1"/>
</dbReference>
<comment type="catalytic activity">
    <reaction evidence="1 7">
        <text>2-C-methyl-D-erythritol 4-phosphate + CTP + H(+) = 4-CDP-2-C-methyl-D-erythritol + diphosphate</text>
        <dbReference type="Rhea" id="RHEA:13429"/>
        <dbReference type="ChEBI" id="CHEBI:15378"/>
        <dbReference type="ChEBI" id="CHEBI:33019"/>
        <dbReference type="ChEBI" id="CHEBI:37563"/>
        <dbReference type="ChEBI" id="CHEBI:57823"/>
        <dbReference type="ChEBI" id="CHEBI:58262"/>
        <dbReference type="EC" id="2.7.7.60"/>
    </reaction>
</comment>
<keyword evidence="9" id="KW-1185">Reference proteome</keyword>
<evidence type="ECO:0000256" key="1">
    <source>
        <dbReference type="ARBA" id="ARBA00001282"/>
    </source>
</evidence>
<dbReference type="CDD" id="cd02516">
    <property type="entry name" value="CDP-ME_synthetase"/>
    <property type="match status" value="1"/>
</dbReference>
<sequence length="240" mass="26590">MLKCEPKRKIVAVVPAAGIGSRMQADKPKQYLQINGKTILEHTLSVLLTYPLIEKIILAVAPQDPYISSLSLLIHPKIQVVEGGENRADSVLNGINAIRNEAQSAVQNSEDFWVMVHDAARPCLTHQDLDKLVQVNDENGAILAIPATDTIKRALDNLQIQHTEDRSQLWLAQTPQFFPIETLAQALEQALTQGLQVTDEASAMEFAGFRPHLVAGRSDNIKVTRPEDLALAEFYLNRTK</sequence>
<protein>
    <recommendedName>
        <fullName evidence="7">2-C-methyl-D-erythritol 4-phosphate cytidylyltransferase</fullName>
        <ecNumber evidence="7">2.7.7.60</ecNumber>
    </recommendedName>
    <alternativeName>
        <fullName evidence="7">4-diphosphocytidyl-2C-methyl-D-erythritol synthase</fullName>
    </alternativeName>
    <alternativeName>
        <fullName evidence="7">MEP cytidylyltransferase</fullName>
        <shortName evidence="7">MCT</shortName>
    </alternativeName>
</protein>
<dbReference type="UniPathway" id="UPA00056">
    <property type="reaction ID" value="UER00093"/>
</dbReference>
<dbReference type="AlphaFoldDB" id="C9PP73"/>
<keyword evidence="6 7" id="KW-0414">Isoprene biosynthesis</keyword>
<feature type="site" description="Transition state stabilizer" evidence="7">
    <location>
        <position position="22"/>
    </location>
</feature>
<dbReference type="InterPro" id="IPR018294">
    <property type="entry name" value="ISPD_synthase_CS"/>
</dbReference>
<dbReference type="OrthoDB" id="9806837at2"/>
<dbReference type="Gene3D" id="3.90.550.10">
    <property type="entry name" value="Spore Coat Polysaccharide Biosynthesis Protein SpsA, Chain A"/>
    <property type="match status" value="1"/>
</dbReference>
<evidence type="ECO:0000256" key="4">
    <source>
        <dbReference type="ARBA" id="ARBA00022679"/>
    </source>
</evidence>
<dbReference type="STRING" id="667128.HMPREF0621_0797"/>
<dbReference type="NCBIfam" id="TIGR00453">
    <property type="entry name" value="ispD"/>
    <property type="match status" value="1"/>
</dbReference>
<feature type="site" description="Transition state stabilizer" evidence="7">
    <location>
        <position position="29"/>
    </location>
</feature>
<evidence type="ECO:0000256" key="5">
    <source>
        <dbReference type="ARBA" id="ARBA00022695"/>
    </source>
</evidence>
<evidence type="ECO:0000313" key="8">
    <source>
        <dbReference type="EMBL" id="EEX50571.1"/>
    </source>
</evidence>
<keyword evidence="5 7" id="KW-0548">Nucleotidyltransferase</keyword>
<dbReference type="Proteomes" id="UP000005519">
    <property type="component" value="Unassembled WGS sequence"/>
</dbReference>
<comment type="pathway">
    <text evidence="2 7">Isoprenoid biosynthesis; isopentenyl diphosphate biosynthesis via DXP pathway; isopentenyl diphosphate from 1-deoxy-D-xylulose 5-phosphate: step 2/6.</text>
</comment>
<evidence type="ECO:0000313" key="9">
    <source>
        <dbReference type="Proteomes" id="UP000005519"/>
    </source>
</evidence>
<comment type="function">
    <text evidence="7">Catalyzes the formation of 4-diphosphocytidyl-2-C-methyl-D-erythritol from CTP and 2-C-methyl-D-erythritol 4-phosphate (MEP).</text>
</comment>
<dbReference type="PANTHER" id="PTHR32125:SF4">
    <property type="entry name" value="2-C-METHYL-D-ERYTHRITOL 4-PHOSPHATE CYTIDYLYLTRANSFERASE, CHLOROPLASTIC"/>
    <property type="match status" value="1"/>
</dbReference>
<comment type="caution">
    <text evidence="8">The sequence shown here is derived from an EMBL/GenBank/DDBJ whole genome shotgun (WGS) entry which is preliminary data.</text>
</comment>
<dbReference type="HAMAP" id="MF_00108">
    <property type="entry name" value="IspD"/>
    <property type="match status" value="1"/>
</dbReference>
<evidence type="ECO:0000256" key="3">
    <source>
        <dbReference type="ARBA" id="ARBA00009789"/>
    </source>
</evidence>
<keyword evidence="4 7" id="KW-0808">Transferase</keyword>
<dbReference type="PROSITE" id="PS01295">
    <property type="entry name" value="ISPD"/>
    <property type="match status" value="1"/>
</dbReference>
<feature type="site" description="Positions MEP for the nucleophilic attack" evidence="7">
    <location>
        <position position="166"/>
    </location>
</feature>
<name>C9PP73_9PAST</name>
<dbReference type="EC" id="2.7.7.60" evidence="7"/>
<dbReference type="FunFam" id="3.90.550.10:FF:000003">
    <property type="entry name" value="2-C-methyl-D-erythritol 4-phosphate cytidylyltransferase"/>
    <property type="match status" value="1"/>
</dbReference>
<accession>C9PP73</accession>